<keyword evidence="9" id="KW-1185">Reference proteome</keyword>
<feature type="domain" description="Lytic transglycosylase MltA" evidence="7">
    <location>
        <begin position="137"/>
        <end position="293"/>
    </location>
</feature>
<reference evidence="8" key="2">
    <citation type="submission" date="2023-06" db="EMBL/GenBank/DDBJ databases">
        <authorList>
            <person name="Lucena T."/>
            <person name="Sun Q."/>
        </authorList>
    </citation>
    <scope>NUCLEOTIDE SEQUENCE</scope>
    <source>
        <strain evidence="8">CECT 7703</strain>
    </source>
</reference>
<dbReference type="InterPro" id="IPR010611">
    <property type="entry name" value="3D_dom"/>
</dbReference>
<evidence type="ECO:0000259" key="7">
    <source>
        <dbReference type="SMART" id="SM00925"/>
    </source>
</evidence>
<sequence length="398" mass="43360">MRRLLTVSCLIALLAGCATQAPAPTVTATPTKSVDCQCPEATSKPAPIIARYQPADWSVLPGWPGDRLLENWPAWLNSCKRLANRTGWKEICSEAQTLNPRDDATVRSFYERHFQPWRVESSDGSQSGLITGYYEPLLAGSRQAKPGSAPIHGVPDDLLTIDMGELYPELKGMRLRGRLDGRKVVPYWSRSDIDAGKAPTAGLALAWADDPIEAFFLQIQGSGRIKLEDGSIIRVGYADQNGHPYKSIGRWLIDQGELKSHEASMQGIQAWARANPLRLKELLDTNPSFVFFRLLANADGGPIGALNVPLTDGGSVAVDPKFVPLGSPIYLATTWPNDSKPLARLMQAQDTGGAIRGPIRADFFWGYGHDAGQLAGRMKQQGQVWLLWPKALALPAGG</sequence>
<organism evidence="8 9">
    <name type="scientific">Chitinimonas viridis</name>
    <dbReference type="NCBI Taxonomy" id="664880"/>
    <lineage>
        <taxon>Bacteria</taxon>
        <taxon>Pseudomonadati</taxon>
        <taxon>Pseudomonadota</taxon>
        <taxon>Betaproteobacteria</taxon>
        <taxon>Neisseriales</taxon>
        <taxon>Chitinibacteraceae</taxon>
        <taxon>Chitinimonas</taxon>
    </lineage>
</organism>
<dbReference type="EC" id="4.2.2.n1" evidence="2"/>
<proteinExistence type="predicted"/>
<evidence type="ECO:0000313" key="8">
    <source>
        <dbReference type="EMBL" id="MDN3577320.1"/>
    </source>
</evidence>
<dbReference type="SMART" id="SM00925">
    <property type="entry name" value="MltA"/>
    <property type="match status" value="1"/>
</dbReference>
<dbReference type="CDD" id="cd14668">
    <property type="entry name" value="mlta_B"/>
    <property type="match status" value="1"/>
</dbReference>
<evidence type="ECO:0000256" key="6">
    <source>
        <dbReference type="SAM" id="SignalP"/>
    </source>
</evidence>
<dbReference type="InterPro" id="IPR026044">
    <property type="entry name" value="MltA"/>
</dbReference>
<dbReference type="InterPro" id="IPR036908">
    <property type="entry name" value="RlpA-like_sf"/>
</dbReference>
<gene>
    <name evidence="8" type="ORF">QWZ03_11135</name>
</gene>
<keyword evidence="3" id="KW-0456">Lyase</keyword>
<dbReference type="PANTHER" id="PTHR30124:SF0">
    <property type="entry name" value="MEMBRANE-BOUND LYTIC MUREIN TRANSGLYCOSYLASE A"/>
    <property type="match status" value="1"/>
</dbReference>
<dbReference type="EMBL" id="JAUFPU010000008">
    <property type="protein sequence ID" value="MDN3577320.1"/>
    <property type="molecule type" value="Genomic_DNA"/>
</dbReference>
<feature type="chain" id="PRO_5046351901" description="peptidoglycan lytic exotransglycosylase" evidence="6">
    <location>
        <begin position="24"/>
        <end position="398"/>
    </location>
</feature>
<dbReference type="RefSeq" id="WP_290332773.1">
    <property type="nucleotide sequence ID" value="NZ_JAUFPU010000008.1"/>
</dbReference>
<feature type="signal peptide" evidence="6">
    <location>
        <begin position="1"/>
        <end position="23"/>
    </location>
</feature>
<keyword evidence="4" id="KW-0961">Cell wall biogenesis/degradation</keyword>
<evidence type="ECO:0000256" key="1">
    <source>
        <dbReference type="ARBA" id="ARBA00001420"/>
    </source>
</evidence>
<dbReference type="PROSITE" id="PS51257">
    <property type="entry name" value="PROKAR_LIPOPROTEIN"/>
    <property type="match status" value="1"/>
</dbReference>
<name>A0ABT8B5N4_9NEIS</name>
<comment type="catalytic activity">
    <reaction evidence="1">
        <text>Exolytic cleavage of the (1-&gt;4)-beta-glycosidic linkage between N-acetylmuramic acid (MurNAc) and N-acetylglucosamine (GlcNAc) residues in peptidoglycan, from either the reducing or the non-reducing ends of the peptidoglycan chains, with concomitant formation of a 1,6-anhydrobond in the MurNAc residue.</text>
        <dbReference type="EC" id="4.2.2.n1"/>
    </reaction>
</comment>
<dbReference type="Pfam" id="PF06725">
    <property type="entry name" value="3D"/>
    <property type="match status" value="1"/>
</dbReference>
<dbReference type="PANTHER" id="PTHR30124">
    <property type="entry name" value="MEMBRANE-BOUND LYTIC MUREIN TRANSGLYCOSYLASE A"/>
    <property type="match status" value="1"/>
</dbReference>
<dbReference type="Gene3D" id="2.40.240.50">
    <property type="entry name" value="Barwin-like endoglucanases"/>
    <property type="match status" value="1"/>
</dbReference>
<dbReference type="InterPro" id="IPR005300">
    <property type="entry name" value="MltA_B"/>
</dbReference>
<evidence type="ECO:0000256" key="5">
    <source>
        <dbReference type="ARBA" id="ARBA00030918"/>
    </source>
</evidence>
<dbReference type="SUPFAM" id="SSF50685">
    <property type="entry name" value="Barwin-like endoglucanases"/>
    <property type="match status" value="1"/>
</dbReference>
<accession>A0ABT8B5N4</accession>
<dbReference type="PIRSF" id="PIRSF019422">
    <property type="entry name" value="MltA"/>
    <property type="match status" value="1"/>
</dbReference>
<protein>
    <recommendedName>
        <fullName evidence="2">peptidoglycan lytic exotransglycosylase</fullName>
        <ecNumber evidence="2">4.2.2.n1</ecNumber>
    </recommendedName>
    <alternativeName>
        <fullName evidence="5">Murein hydrolase A</fullName>
    </alternativeName>
</protein>
<evidence type="ECO:0000256" key="4">
    <source>
        <dbReference type="ARBA" id="ARBA00023316"/>
    </source>
</evidence>
<dbReference type="Gene3D" id="2.40.40.10">
    <property type="entry name" value="RlpA-like domain"/>
    <property type="match status" value="1"/>
</dbReference>
<dbReference type="Pfam" id="PF03562">
    <property type="entry name" value="MltA"/>
    <property type="match status" value="1"/>
</dbReference>
<dbReference type="CDD" id="cd14485">
    <property type="entry name" value="mltA_like_LT_A"/>
    <property type="match status" value="1"/>
</dbReference>
<keyword evidence="6" id="KW-0732">Signal</keyword>
<reference evidence="8" key="1">
    <citation type="journal article" date="2014" name="Int. J. Syst. Evol. Microbiol.">
        <title>Complete genome of a new Firmicutes species belonging to the dominant human colonic microbiota ('Ruminococcus bicirculans') reveals two chromosomes and a selective capacity to utilize plant glucans.</title>
        <authorList>
            <consortium name="NISC Comparative Sequencing Program"/>
            <person name="Wegmann U."/>
            <person name="Louis P."/>
            <person name="Goesmann A."/>
            <person name="Henrissat B."/>
            <person name="Duncan S.H."/>
            <person name="Flint H.J."/>
        </authorList>
    </citation>
    <scope>NUCLEOTIDE SEQUENCE</scope>
    <source>
        <strain evidence="8">CECT 7703</strain>
    </source>
</reference>
<evidence type="ECO:0000256" key="3">
    <source>
        <dbReference type="ARBA" id="ARBA00023239"/>
    </source>
</evidence>
<dbReference type="Proteomes" id="UP001180081">
    <property type="component" value="Unassembled WGS sequence"/>
</dbReference>
<evidence type="ECO:0000256" key="2">
    <source>
        <dbReference type="ARBA" id="ARBA00012587"/>
    </source>
</evidence>
<evidence type="ECO:0000313" key="9">
    <source>
        <dbReference type="Proteomes" id="UP001180081"/>
    </source>
</evidence>
<comment type="caution">
    <text evidence="8">The sequence shown here is derived from an EMBL/GenBank/DDBJ whole genome shotgun (WGS) entry which is preliminary data.</text>
</comment>